<dbReference type="SMART" id="SM00980">
    <property type="entry name" value="THAP"/>
    <property type="match status" value="2"/>
</dbReference>
<dbReference type="KEGG" id="ncc:104957887"/>
<feature type="compositionally biased region" description="Acidic residues" evidence="13">
    <location>
        <begin position="227"/>
        <end position="247"/>
    </location>
</feature>
<dbReference type="InterPro" id="IPR006612">
    <property type="entry name" value="THAP_Znf"/>
</dbReference>
<dbReference type="Pfam" id="PF00096">
    <property type="entry name" value="zf-C2H2"/>
    <property type="match status" value="5"/>
</dbReference>
<evidence type="ECO:0000256" key="6">
    <source>
        <dbReference type="ARBA" id="ARBA00022833"/>
    </source>
</evidence>
<feature type="compositionally biased region" description="Acidic residues" evidence="13">
    <location>
        <begin position="840"/>
        <end position="852"/>
    </location>
</feature>
<dbReference type="SMART" id="SM00692">
    <property type="entry name" value="DM3"/>
    <property type="match status" value="2"/>
</dbReference>
<dbReference type="AlphaFoldDB" id="A0A6I9P6R5"/>
<sequence>MCSVLGCDSWRRGARRFKIPEDPERRLQWVQFILEANEQRLKESCWTKITICNEHFTGDCFEPLPGTAQLRSSAVPSVCVKSEPQEPMESPQYVKPEELSTCDRPSYYPEDSELTSRDDQESPAPSYASETSDYGQMLHNVVNIDMIRKKAALLQMKGRYVVNEKCLLQLFSQKCPSCGSKVKTEKVIYGVLIVVNQECLQCEYRNQWKSQVNASGDTTSETQQSTEESDPMEESEESDDESNSDQDWVPEEELLLLNELHGESEAETESEEEVDGVCPPLALTHSQLCTECGTFFNKQKSHTCKHKTRPYACNTCGRRCVSEVALNAHNRIHDENYEHPCKYCNVTFKTKVDKITHEQIHITERKPYKCTDCSETFTTNNARRSHLRVHRVLKCHICNLDFAESNALQRHIAVHTGVKRHKCSVCQRDFSQASHLQSHMRVHTGERPFKCQHCEQSFNHNVSLKSHVQRYHSSGSGPKPKKGKIIKTVSNPGDGQEYGNKRDTVSGLDNNMKEHDDEEEEVQKKRTVKPKRKKKSTGRPVGRPKRNEEGTNARPAKRRRCSEKESEDEPTESNASFDSTKTDWSNASMCSVLGCCSLSRHAQRFKLPEDPDRRLEWVQFLFEENKQQLKESCWTDITICNEHFTDDCFEHPSTAADTVQLKPSAVPSVTVKAEPEELLESPHYVKPVDNQGAAPQCGDLKDSTLNPPDALNAVSSGYPQIQLKVKNVDLNNQEAAPLQVKAKHVVNERCLFQLFRRKCPSCGCKLQMEKVTYGELIILNRQCVQCDYRHQWKSQVDASVPTAEDQPLTEDIDVTPETHQKTSTDGNPSSTVLSEIVTFSDEESDPSDEGEQGVEGGVSSDLEWEPTEDFTETLTKDSEDESGEEQDLYNKGLCTECGRFFLKSHTCEHKVKPYSCNICGKRCVNELSLKSHSRIHDETYDHLCKYCHVAFKTKLDKLKHQQTHEDSTDPYKCPHCPETFSTYKRRLYHLAKHRISKKPKCEVCGNEYRSARHLRRHSIVHTGLKPHKCSECERSFNQAGHLKSHMRLHTGERPFKCLQCDKSFNHNVSLKSHLQSYHLSSSGLDGRIVS</sequence>
<evidence type="ECO:0000256" key="11">
    <source>
        <dbReference type="PROSITE-ProRule" id="PRU00042"/>
    </source>
</evidence>
<feature type="domain" description="C2H2-type" evidence="14">
    <location>
        <begin position="1027"/>
        <end position="1054"/>
    </location>
</feature>
<evidence type="ECO:0000256" key="7">
    <source>
        <dbReference type="ARBA" id="ARBA00023015"/>
    </source>
</evidence>
<keyword evidence="7" id="KW-0805">Transcription regulation</keyword>
<dbReference type="GO" id="GO:0005654">
    <property type="term" value="C:nucleoplasm"/>
    <property type="evidence" value="ECO:0007669"/>
    <property type="project" value="TreeGrafter"/>
</dbReference>
<dbReference type="GO" id="GO:0000978">
    <property type="term" value="F:RNA polymerase II cis-regulatory region sequence-specific DNA binding"/>
    <property type="evidence" value="ECO:0007669"/>
    <property type="project" value="TreeGrafter"/>
</dbReference>
<dbReference type="PANTHER" id="PTHR24399:SF38">
    <property type="entry name" value="ZINC FINGER AND BTB DOMAIN-CONTAINING PROTEIN 12"/>
    <property type="match status" value="1"/>
</dbReference>
<keyword evidence="4" id="KW-0677">Repeat</keyword>
<accession>A0A6I9P6R5</accession>
<dbReference type="FunFam" id="3.30.160.60:FF:000097">
    <property type="entry name" value="Zinc finger protein"/>
    <property type="match status" value="1"/>
</dbReference>
<dbReference type="SUPFAM" id="SSF57667">
    <property type="entry name" value="beta-beta-alpha zinc fingers"/>
    <property type="match status" value="6"/>
</dbReference>
<evidence type="ECO:0000256" key="10">
    <source>
        <dbReference type="ARBA" id="ARBA00023242"/>
    </source>
</evidence>
<evidence type="ECO:0000256" key="5">
    <source>
        <dbReference type="ARBA" id="ARBA00022771"/>
    </source>
</evidence>
<keyword evidence="5 11" id="KW-0863">Zinc-finger</keyword>
<protein>
    <submittedName>
        <fullName evidence="17">Uncharacterized protein</fullName>
    </submittedName>
</protein>
<gene>
    <name evidence="17" type="primary">LOC104957887</name>
</gene>
<dbReference type="FunFam" id="3.30.160.60:FF:000446">
    <property type="entry name" value="Zinc finger protein"/>
    <property type="match status" value="2"/>
</dbReference>
<dbReference type="Proteomes" id="UP000504611">
    <property type="component" value="Unplaced"/>
</dbReference>
<proteinExistence type="predicted"/>
<feature type="domain" description="C2H2-type" evidence="14">
    <location>
        <begin position="311"/>
        <end position="338"/>
    </location>
</feature>
<dbReference type="PANTHER" id="PTHR24399">
    <property type="entry name" value="ZINC FINGER AND BTB DOMAIN-CONTAINING"/>
    <property type="match status" value="1"/>
</dbReference>
<evidence type="ECO:0000259" key="14">
    <source>
        <dbReference type="PROSITE" id="PS50157"/>
    </source>
</evidence>
<feature type="domain" description="C2H2-type" evidence="14">
    <location>
        <begin position="393"/>
        <end position="420"/>
    </location>
</feature>
<feature type="region of interest" description="Disordered" evidence="13">
    <location>
        <begin position="212"/>
        <end position="247"/>
    </location>
</feature>
<feature type="compositionally biased region" description="Polar residues" evidence="13">
    <location>
        <begin position="823"/>
        <end position="833"/>
    </location>
</feature>
<evidence type="ECO:0000313" key="16">
    <source>
        <dbReference type="Proteomes" id="UP000504611"/>
    </source>
</evidence>
<dbReference type="FunFam" id="3.30.160.60:FF:000100">
    <property type="entry name" value="Zinc finger 45-like"/>
    <property type="match status" value="1"/>
</dbReference>
<dbReference type="GO" id="GO:0002682">
    <property type="term" value="P:regulation of immune system process"/>
    <property type="evidence" value="ECO:0007669"/>
    <property type="project" value="TreeGrafter"/>
</dbReference>
<keyword evidence="8 12" id="KW-0238">DNA-binding</keyword>
<feature type="region of interest" description="Disordered" evidence="13">
    <location>
        <begin position="468"/>
        <end position="581"/>
    </location>
</feature>
<keyword evidence="6" id="KW-0862">Zinc</keyword>
<evidence type="ECO:0000256" key="2">
    <source>
        <dbReference type="ARBA" id="ARBA00004123"/>
    </source>
</evidence>
<feature type="compositionally biased region" description="Acidic residues" evidence="13">
    <location>
        <begin position="862"/>
        <end position="871"/>
    </location>
</feature>
<dbReference type="Pfam" id="PF05485">
    <property type="entry name" value="THAP"/>
    <property type="match status" value="2"/>
</dbReference>
<feature type="domain" description="THAP-type" evidence="15">
    <location>
        <begin position="1"/>
        <end position="79"/>
    </location>
</feature>
<keyword evidence="3" id="KW-0479">Metal-binding</keyword>
<comment type="function">
    <text evidence="1">May be involved in transcriptional regulation.</text>
</comment>
<evidence type="ECO:0000313" key="17">
    <source>
        <dbReference type="RefSeq" id="XP_010783867.1"/>
    </source>
</evidence>
<dbReference type="PROSITE" id="PS50950">
    <property type="entry name" value="ZF_THAP"/>
    <property type="match status" value="2"/>
</dbReference>
<feature type="domain" description="C2H2-type" evidence="14">
    <location>
        <begin position="999"/>
        <end position="1026"/>
    </location>
</feature>
<dbReference type="GeneID" id="104957887"/>
<dbReference type="GO" id="GO:0008270">
    <property type="term" value="F:zinc ion binding"/>
    <property type="evidence" value="ECO:0007669"/>
    <property type="project" value="UniProtKB-KW"/>
</dbReference>
<dbReference type="PROSITE" id="PS00028">
    <property type="entry name" value="ZINC_FINGER_C2H2_1"/>
    <property type="match status" value="11"/>
</dbReference>
<dbReference type="InterPro" id="IPR036236">
    <property type="entry name" value="Znf_C2H2_sf"/>
</dbReference>
<organism evidence="16 17">
    <name type="scientific">Notothenia coriiceps</name>
    <name type="common">black rockcod</name>
    <dbReference type="NCBI Taxonomy" id="8208"/>
    <lineage>
        <taxon>Eukaryota</taxon>
        <taxon>Metazoa</taxon>
        <taxon>Chordata</taxon>
        <taxon>Craniata</taxon>
        <taxon>Vertebrata</taxon>
        <taxon>Euteleostomi</taxon>
        <taxon>Actinopterygii</taxon>
        <taxon>Neopterygii</taxon>
        <taxon>Teleostei</taxon>
        <taxon>Neoteleostei</taxon>
        <taxon>Acanthomorphata</taxon>
        <taxon>Eupercaria</taxon>
        <taxon>Perciformes</taxon>
        <taxon>Notothenioidei</taxon>
        <taxon>Nototheniidae</taxon>
        <taxon>Notothenia</taxon>
    </lineage>
</organism>
<keyword evidence="10" id="KW-0539">Nucleus</keyword>
<dbReference type="Gene3D" id="3.30.160.60">
    <property type="entry name" value="Classic Zinc Finger"/>
    <property type="match status" value="9"/>
</dbReference>
<evidence type="ECO:0000256" key="4">
    <source>
        <dbReference type="ARBA" id="ARBA00022737"/>
    </source>
</evidence>
<dbReference type="SMART" id="SM00355">
    <property type="entry name" value="ZnF_C2H2"/>
    <property type="match status" value="12"/>
</dbReference>
<feature type="region of interest" description="Disordered" evidence="13">
    <location>
        <begin position="798"/>
        <end position="885"/>
    </location>
</feature>
<feature type="domain" description="C2H2-type" evidence="14">
    <location>
        <begin position="914"/>
        <end position="941"/>
    </location>
</feature>
<dbReference type="GO" id="GO:0001227">
    <property type="term" value="F:DNA-binding transcription repressor activity, RNA polymerase II-specific"/>
    <property type="evidence" value="ECO:0007669"/>
    <property type="project" value="TreeGrafter"/>
</dbReference>
<evidence type="ECO:0000256" key="9">
    <source>
        <dbReference type="ARBA" id="ARBA00023163"/>
    </source>
</evidence>
<feature type="region of interest" description="Disordered" evidence="13">
    <location>
        <begin position="81"/>
        <end position="132"/>
    </location>
</feature>
<keyword evidence="16" id="KW-1185">Reference proteome</keyword>
<keyword evidence="9" id="KW-0804">Transcription</keyword>
<feature type="domain" description="C2H2-type" evidence="14">
    <location>
        <begin position="339"/>
        <end position="366"/>
    </location>
</feature>
<dbReference type="RefSeq" id="XP_010783867.1">
    <property type="nucleotide sequence ID" value="XM_010785565.1"/>
</dbReference>
<feature type="domain" description="C2H2-type" evidence="14">
    <location>
        <begin position="421"/>
        <end position="448"/>
    </location>
</feature>
<dbReference type="PROSITE" id="PS50157">
    <property type="entry name" value="ZINC_FINGER_C2H2_2"/>
    <property type="match status" value="11"/>
</dbReference>
<feature type="domain" description="THAP-type" evidence="15">
    <location>
        <begin position="586"/>
        <end position="670"/>
    </location>
</feature>
<feature type="domain" description="C2H2-type" evidence="14">
    <location>
        <begin position="449"/>
        <end position="480"/>
    </location>
</feature>
<reference evidence="17" key="1">
    <citation type="submission" date="2025-08" db="UniProtKB">
        <authorList>
            <consortium name="RefSeq"/>
        </authorList>
    </citation>
    <scope>IDENTIFICATION</scope>
    <source>
        <tissue evidence="17">Muscle</tissue>
    </source>
</reference>
<feature type="domain" description="C2H2-type" evidence="14">
    <location>
        <begin position="971"/>
        <end position="998"/>
    </location>
</feature>
<dbReference type="SUPFAM" id="SSF57716">
    <property type="entry name" value="Glucocorticoid receptor-like (DNA-binding domain)"/>
    <property type="match status" value="2"/>
</dbReference>
<evidence type="ECO:0000256" key="13">
    <source>
        <dbReference type="SAM" id="MobiDB-lite"/>
    </source>
</evidence>
<feature type="compositionally biased region" description="Basic residues" evidence="13">
    <location>
        <begin position="525"/>
        <end position="537"/>
    </location>
</feature>
<evidence type="ECO:0000256" key="1">
    <source>
        <dbReference type="ARBA" id="ARBA00003767"/>
    </source>
</evidence>
<evidence type="ECO:0000256" key="8">
    <source>
        <dbReference type="ARBA" id="ARBA00023125"/>
    </source>
</evidence>
<feature type="domain" description="C2H2-type" evidence="14">
    <location>
        <begin position="368"/>
        <end position="390"/>
    </location>
</feature>
<dbReference type="OrthoDB" id="5982876at2759"/>
<feature type="domain" description="C2H2-type" evidence="14">
    <location>
        <begin position="1055"/>
        <end position="1083"/>
    </location>
</feature>
<evidence type="ECO:0000256" key="12">
    <source>
        <dbReference type="PROSITE-ProRule" id="PRU00309"/>
    </source>
</evidence>
<evidence type="ECO:0000256" key="3">
    <source>
        <dbReference type="ARBA" id="ARBA00022723"/>
    </source>
</evidence>
<dbReference type="FunFam" id="3.30.160.60:FF:000624">
    <property type="entry name" value="zinc finger protein 697"/>
    <property type="match status" value="1"/>
</dbReference>
<dbReference type="GO" id="GO:0001817">
    <property type="term" value="P:regulation of cytokine production"/>
    <property type="evidence" value="ECO:0007669"/>
    <property type="project" value="TreeGrafter"/>
</dbReference>
<comment type="subcellular location">
    <subcellularLocation>
        <location evidence="2">Nucleus</location>
    </subcellularLocation>
</comment>
<evidence type="ECO:0000259" key="15">
    <source>
        <dbReference type="PROSITE" id="PS50950"/>
    </source>
</evidence>
<feature type="compositionally biased region" description="Polar residues" evidence="13">
    <location>
        <begin position="572"/>
        <end position="581"/>
    </location>
</feature>
<dbReference type="InterPro" id="IPR013087">
    <property type="entry name" value="Znf_C2H2_type"/>
</dbReference>
<name>A0A6I9P6R5_9TELE</name>